<feature type="transmembrane region" description="Helical" evidence="1">
    <location>
        <begin position="194"/>
        <end position="215"/>
    </location>
</feature>
<keyword evidence="1" id="KW-0472">Membrane</keyword>
<feature type="transmembrane region" description="Helical" evidence="1">
    <location>
        <begin position="134"/>
        <end position="155"/>
    </location>
</feature>
<accession>A0A7W8ACN5</accession>
<dbReference type="Proteomes" id="UP000568380">
    <property type="component" value="Unassembled WGS sequence"/>
</dbReference>
<organism evidence="2 3">
    <name type="scientific">Nonomuraea endophytica</name>
    <dbReference type="NCBI Taxonomy" id="714136"/>
    <lineage>
        <taxon>Bacteria</taxon>
        <taxon>Bacillati</taxon>
        <taxon>Actinomycetota</taxon>
        <taxon>Actinomycetes</taxon>
        <taxon>Streptosporangiales</taxon>
        <taxon>Streptosporangiaceae</taxon>
        <taxon>Nonomuraea</taxon>
    </lineage>
</organism>
<dbReference type="AlphaFoldDB" id="A0A7W8ACN5"/>
<proteinExistence type="predicted"/>
<keyword evidence="3" id="KW-1185">Reference proteome</keyword>
<feature type="transmembrane region" description="Helical" evidence="1">
    <location>
        <begin position="167"/>
        <end position="188"/>
    </location>
</feature>
<dbReference type="RefSeq" id="WP_184973323.1">
    <property type="nucleotide sequence ID" value="NZ_JACHIN010000019.1"/>
</dbReference>
<name>A0A7W8ACN5_9ACTN</name>
<comment type="caution">
    <text evidence="2">The sequence shown here is derived from an EMBL/GenBank/DDBJ whole genome shotgun (WGS) entry which is preliminary data.</text>
</comment>
<keyword evidence="1" id="KW-0812">Transmembrane</keyword>
<dbReference type="Pfam" id="PF14329">
    <property type="entry name" value="DUF4386"/>
    <property type="match status" value="1"/>
</dbReference>
<reference evidence="2 3" key="1">
    <citation type="submission" date="2020-08" db="EMBL/GenBank/DDBJ databases">
        <title>Genomic Encyclopedia of Type Strains, Phase IV (KMG-IV): sequencing the most valuable type-strain genomes for metagenomic binning, comparative biology and taxonomic classification.</title>
        <authorList>
            <person name="Goeker M."/>
        </authorList>
    </citation>
    <scope>NUCLEOTIDE SEQUENCE [LARGE SCALE GENOMIC DNA]</scope>
    <source>
        <strain evidence="2 3">DSM 45385</strain>
    </source>
</reference>
<evidence type="ECO:0000256" key="1">
    <source>
        <dbReference type="SAM" id="Phobius"/>
    </source>
</evidence>
<dbReference type="InterPro" id="IPR025495">
    <property type="entry name" value="DUF4386"/>
</dbReference>
<protein>
    <recommendedName>
        <fullName evidence="4">DUF4386 domain-containing protein</fullName>
    </recommendedName>
</protein>
<evidence type="ECO:0000313" key="2">
    <source>
        <dbReference type="EMBL" id="MBB5083852.1"/>
    </source>
</evidence>
<evidence type="ECO:0000313" key="3">
    <source>
        <dbReference type="Proteomes" id="UP000568380"/>
    </source>
</evidence>
<keyword evidence="1" id="KW-1133">Transmembrane helix</keyword>
<dbReference type="EMBL" id="JACHIN010000019">
    <property type="protein sequence ID" value="MBB5083852.1"/>
    <property type="molecule type" value="Genomic_DNA"/>
</dbReference>
<evidence type="ECO:0008006" key="4">
    <source>
        <dbReference type="Google" id="ProtNLM"/>
    </source>
</evidence>
<gene>
    <name evidence="2" type="ORF">HNR40_009357</name>
</gene>
<feature type="transmembrane region" description="Helical" evidence="1">
    <location>
        <begin position="50"/>
        <end position="71"/>
    </location>
</feature>
<feature type="transmembrane region" description="Helical" evidence="1">
    <location>
        <begin position="7"/>
        <end position="30"/>
    </location>
</feature>
<sequence length="234" mass="25003">MKVNRRAVAMAGALVIVGMIAGMLSVVPVIEESDYLALISAHENQIIVGAVSQFVMIPAYVGFALCLYPTLRKVNETLSLGFLGFRLIAATFHFIGVILLPLFLVLGQEFAQAGASGAAHLETLGELLRTARDFVNHVALIISLGLGDLLLFGILYRSRLVPRWLSVWGLAGAGSAILASFLVLVGLTDVVTPVYLAINAPLALQSLVLAIWLIAKGFDTRTWAAAHEPEAQRG</sequence>
<feature type="transmembrane region" description="Helical" evidence="1">
    <location>
        <begin position="83"/>
        <end position="106"/>
    </location>
</feature>